<dbReference type="EMBL" id="JANQDX010000007">
    <property type="protein sequence ID" value="KAL0921876.1"/>
    <property type="molecule type" value="Genomic_DNA"/>
</dbReference>
<dbReference type="AlphaFoldDB" id="A0ABD0VGU5"/>
<dbReference type="Gene3D" id="1.25.10.10">
    <property type="entry name" value="Leucine-rich Repeat Variant"/>
    <property type="match status" value="1"/>
</dbReference>
<dbReference type="InterPro" id="IPR011989">
    <property type="entry name" value="ARM-like"/>
</dbReference>
<comment type="caution">
    <text evidence="1">The sequence shown here is derived from an EMBL/GenBank/DDBJ whole genome shotgun (WGS) entry which is preliminary data.</text>
</comment>
<accession>A0ABD0VGU5</accession>
<name>A0ABD0VGU5_DENTH</name>
<dbReference type="PANTHER" id="PTHR46976:SF1">
    <property type="entry name" value="PROTEIN ARABIDILLO 1"/>
    <property type="match status" value="1"/>
</dbReference>
<evidence type="ECO:0000313" key="1">
    <source>
        <dbReference type="EMBL" id="KAL0921876.1"/>
    </source>
</evidence>
<reference evidence="1 2" key="1">
    <citation type="journal article" date="2024" name="Plant Biotechnol. J.">
        <title>Dendrobium thyrsiflorum genome and its molecular insights into genes involved in important horticultural traits.</title>
        <authorList>
            <person name="Chen B."/>
            <person name="Wang J.Y."/>
            <person name="Zheng P.J."/>
            <person name="Li K.L."/>
            <person name="Liang Y.M."/>
            <person name="Chen X.F."/>
            <person name="Zhang C."/>
            <person name="Zhao X."/>
            <person name="He X."/>
            <person name="Zhang G.Q."/>
            <person name="Liu Z.J."/>
            <person name="Xu Q."/>
        </authorList>
    </citation>
    <scope>NUCLEOTIDE SEQUENCE [LARGE SCALE GENOMIC DNA]</scope>
    <source>
        <strain evidence="1">GZMU011</strain>
    </source>
</reference>
<sequence>MSTLASRCASLCRFRFRGSESAAAIINLHACDLQEIAGDYCHDITDVTLSVIAAQYKALESLQIGPDPCEKISSDAIRHVAMCCSRFRRLCLSGIRELMASPLAPWQGAALVLSLVNNSQEVVQERAAAGLATFMVIDDENATVDPARVEVVMKNGGIPLLLEQARGCWGLWNLSVGEEHKIAIVEAGDVKAQVDLIFKWPTGIDGVLERAARAVANLAADEQCSMEVAMAGGVNV</sequence>
<dbReference type="Proteomes" id="UP001552299">
    <property type="component" value="Unassembled WGS sequence"/>
</dbReference>
<evidence type="ECO:0000313" key="2">
    <source>
        <dbReference type="Proteomes" id="UP001552299"/>
    </source>
</evidence>
<dbReference type="InterPro" id="IPR032675">
    <property type="entry name" value="LRR_dom_sf"/>
</dbReference>
<organism evidence="1 2">
    <name type="scientific">Dendrobium thyrsiflorum</name>
    <name type="common">Pinecone-like raceme dendrobium</name>
    <name type="synonym">Orchid</name>
    <dbReference type="NCBI Taxonomy" id="117978"/>
    <lineage>
        <taxon>Eukaryota</taxon>
        <taxon>Viridiplantae</taxon>
        <taxon>Streptophyta</taxon>
        <taxon>Embryophyta</taxon>
        <taxon>Tracheophyta</taxon>
        <taxon>Spermatophyta</taxon>
        <taxon>Magnoliopsida</taxon>
        <taxon>Liliopsida</taxon>
        <taxon>Asparagales</taxon>
        <taxon>Orchidaceae</taxon>
        <taxon>Epidendroideae</taxon>
        <taxon>Malaxideae</taxon>
        <taxon>Dendrobiinae</taxon>
        <taxon>Dendrobium</taxon>
    </lineage>
</organism>
<keyword evidence="2" id="KW-1185">Reference proteome</keyword>
<protein>
    <submittedName>
        <fullName evidence="1">Uncharacterized protein</fullName>
    </submittedName>
</protein>
<dbReference type="PANTHER" id="PTHR46976">
    <property type="entry name" value="PROTEIN ARABIDILLO 1"/>
    <property type="match status" value="1"/>
</dbReference>
<dbReference type="InterPro" id="IPR016024">
    <property type="entry name" value="ARM-type_fold"/>
</dbReference>
<gene>
    <name evidence="1" type="ORF">M5K25_008990</name>
</gene>
<proteinExistence type="predicted"/>
<dbReference type="SUPFAM" id="SSF48371">
    <property type="entry name" value="ARM repeat"/>
    <property type="match status" value="1"/>
</dbReference>
<dbReference type="Gene3D" id="3.80.10.10">
    <property type="entry name" value="Ribonuclease Inhibitor"/>
    <property type="match status" value="1"/>
</dbReference>